<proteinExistence type="predicted"/>
<keyword evidence="2" id="KW-1185">Reference proteome</keyword>
<name>A0A3M0JIE1_HIRRU</name>
<dbReference type="EMBL" id="QRBI01000144">
    <property type="protein sequence ID" value="RMC00673.1"/>
    <property type="molecule type" value="Genomic_DNA"/>
</dbReference>
<evidence type="ECO:0000313" key="1">
    <source>
        <dbReference type="EMBL" id="RMC00673.1"/>
    </source>
</evidence>
<sequence length="237" mass="25915">MCFEFVVKCQVNGLPSTQTKQNVLTMCKASSPACAATGEIKAMKCEQLADLQQMPSQFVCDEETVEDQEGLMKILICYGNLSIKIVKTCVAANEKPSAIEDIFAASVGQWPSSKFTVEGPSSRLAGWCPLQLPKYKIMELNHFAEMMSKANSSVTGHPTSGHTKTIYGRVPHRLDSGFLCNVFHSTASLQPLAVDGFTLNYHGEFGLRFVENEAKTYLEVPVVDSESGIDVQCCLLS</sequence>
<gene>
    <name evidence="1" type="ORF">DUI87_23291</name>
</gene>
<organism evidence="1 2">
    <name type="scientific">Hirundo rustica rustica</name>
    <dbReference type="NCBI Taxonomy" id="333673"/>
    <lineage>
        <taxon>Eukaryota</taxon>
        <taxon>Metazoa</taxon>
        <taxon>Chordata</taxon>
        <taxon>Craniata</taxon>
        <taxon>Vertebrata</taxon>
        <taxon>Euteleostomi</taxon>
        <taxon>Archelosauria</taxon>
        <taxon>Archosauria</taxon>
        <taxon>Dinosauria</taxon>
        <taxon>Saurischia</taxon>
        <taxon>Theropoda</taxon>
        <taxon>Coelurosauria</taxon>
        <taxon>Aves</taxon>
        <taxon>Neognathae</taxon>
        <taxon>Neoaves</taxon>
        <taxon>Telluraves</taxon>
        <taxon>Australaves</taxon>
        <taxon>Passeriformes</taxon>
        <taxon>Sylvioidea</taxon>
        <taxon>Hirundinidae</taxon>
        <taxon>Hirundo</taxon>
    </lineage>
</organism>
<protein>
    <submittedName>
        <fullName evidence="1">Uncharacterized protein</fullName>
    </submittedName>
</protein>
<dbReference type="AlphaFoldDB" id="A0A3M0JIE1"/>
<accession>A0A3M0JIE1</accession>
<comment type="caution">
    <text evidence="1">The sequence shown here is derived from an EMBL/GenBank/DDBJ whole genome shotgun (WGS) entry which is preliminary data.</text>
</comment>
<evidence type="ECO:0000313" key="2">
    <source>
        <dbReference type="Proteomes" id="UP000269221"/>
    </source>
</evidence>
<reference evidence="1 2" key="1">
    <citation type="submission" date="2018-07" db="EMBL/GenBank/DDBJ databases">
        <title>A high quality draft genome assembly of the barn swallow (H. rustica rustica).</title>
        <authorList>
            <person name="Formenti G."/>
            <person name="Chiara M."/>
            <person name="Poveda L."/>
            <person name="Francoijs K.-J."/>
            <person name="Bonisoli-Alquati A."/>
            <person name="Canova L."/>
            <person name="Gianfranceschi L."/>
            <person name="Horner D.S."/>
            <person name="Saino N."/>
        </authorList>
    </citation>
    <scope>NUCLEOTIDE SEQUENCE [LARGE SCALE GENOMIC DNA]</scope>
    <source>
        <strain evidence="1">Chelidonia</strain>
        <tissue evidence="1">Blood</tissue>
    </source>
</reference>
<dbReference type="Proteomes" id="UP000269221">
    <property type="component" value="Unassembled WGS sequence"/>
</dbReference>